<dbReference type="PIRSF" id="PIRSF005499">
    <property type="entry name" value="PNPase"/>
    <property type="match status" value="1"/>
</dbReference>
<dbReference type="Pfam" id="PF03725">
    <property type="entry name" value="RNase_PH_C"/>
    <property type="match status" value="1"/>
</dbReference>
<dbReference type="Gene3D" id="2.40.50.140">
    <property type="entry name" value="Nucleic acid-binding proteins"/>
    <property type="match status" value="1"/>
</dbReference>
<dbReference type="InterPro" id="IPR020568">
    <property type="entry name" value="Ribosomal_Su5_D2-typ_SF"/>
</dbReference>
<organism evidence="12 13">
    <name type="scientific">Desulfobotulus mexicanus</name>
    <dbReference type="NCBI Taxonomy" id="2586642"/>
    <lineage>
        <taxon>Bacteria</taxon>
        <taxon>Pseudomonadati</taxon>
        <taxon>Thermodesulfobacteriota</taxon>
        <taxon>Desulfobacteria</taxon>
        <taxon>Desulfobacterales</taxon>
        <taxon>Desulfobacteraceae</taxon>
        <taxon>Desulfobotulus</taxon>
    </lineage>
</organism>
<dbReference type="FunFam" id="2.40.50.140:FF:000023">
    <property type="entry name" value="Polyribonucleotide nucleotidyltransferase"/>
    <property type="match status" value="1"/>
</dbReference>
<dbReference type="EC" id="2.7.7.8" evidence="9"/>
<dbReference type="FunFam" id="3.30.1370.10:FF:000001">
    <property type="entry name" value="Polyribonucleotide nucleotidyltransferase"/>
    <property type="match status" value="1"/>
</dbReference>
<dbReference type="InterPro" id="IPR012340">
    <property type="entry name" value="NA-bd_OB-fold"/>
</dbReference>
<comment type="similarity">
    <text evidence="2 9">Belongs to the polyribonucleotide nucleotidyltransferase family.</text>
</comment>
<dbReference type="Pfam" id="PF00013">
    <property type="entry name" value="KH_1"/>
    <property type="match status" value="1"/>
</dbReference>
<dbReference type="GO" id="GO:0003723">
    <property type="term" value="F:RNA binding"/>
    <property type="evidence" value="ECO:0007669"/>
    <property type="project" value="UniProtKB-UniRule"/>
</dbReference>
<dbReference type="Pfam" id="PF00575">
    <property type="entry name" value="S1"/>
    <property type="match status" value="1"/>
</dbReference>
<dbReference type="SUPFAM" id="SSF54211">
    <property type="entry name" value="Ribosomal protein S5 domain 2-like"/>
    <property type="match status" value="2"/>
</dbReference>
<keyword evidence="4 9" id="KW-0808">Transferase</keyword>
<dbReference type="InterPro" id="IPR015848">
    <property type="entry name" value="PNPase_PH_RNA-bd_bac/org-type"/>
</dbReference>
<comment type="function">
    <text evidence="9">Involved in mRNA degradation. Catalyzes the phosphorolysis of single-stranded polyribonucleotides processively in the 3'- to 5'-direction.</text>
</comment>
<protein>
    <recommendedName>
        <fullName evidence="9">Polyribonucleotide nucleotidyltransferase</fullName>
        <ecNumber evidence="9">2.7.7.8</ecNumber>
    </recommendedName>
    <alternativeName>
        <fullName evidence="9">Polynucleotide phosphorylase</fullName>
        <shortName evidence="9">PNPase</shortName>
    </alternativeName>
</protein>
<keyword evidence="6 9" id="KW-0479">Metal-binding</keyword>
<feature type="binding site" evidence="9">
    <location>
        <position position="485"/>
    </location>
    <ligand>
        <name>Mg(2+)</name>
        <dbReference type="ChEBI" id="CHEBI:18420"/>
    </ligand>
</feature>
<evidence type="ECO:0000259" key="11">
    <source>
        <dbReference type="PROSITE" id="PS50126"/>
    </source>
</evidence>
<keyword evidence="5 9" id="KW-0548">Nucleotidyltransferase</keyword>
<dbReference type="InterPro" id="IPR004087">
    <property type="entry name" value="KH_dom"/>
</dbReference>
<evidence type="ECO:0000313" key="12">
    <source>
        <dbReference type="EMBL" id="TYT74819.1"/>
    </source>
</evidence>
<dbReference type="InterPro" id="IPR036456">
    <property type="entry name" value="PNPase_PH_RNA-bd_sf"/>
</dbReference>
<evidence type="ECO:0000256" key="8">
    <source>
        <dbReference type="ARBA" id="ARBA00022884"/>
    </source>
</evidence>
<evidence type="ECO:0000313" key="13">
    <source>
        <dbReference type="Proteomes" id="UP000321899"/>
    </source>
</evidence>
<dbReference type="Gene3D" id="3.30.230.70">
    <property type="entry name" value="GHMP Kinase, N-terminal domain"/>
    <property type="match status" value="2"/>
</dbReference>
<dbReference type="FunFam" id="3.30.230.70:FF:000002">
    <property type="entry name" value="Polyribonucleotide nucleotidyltransferase"/>
    <property type="match status" value="1"/>
</dbReference>
<accession>A0A5Q4VAS4</accession>
<evidence type="ECO:0000256" key="9">
    <source>
        <dbReference type="HAMAP-Rule" id="MF_01595"/>
    </source>
</evidence>
<sequence>MQSTFSADIDGKTISISTGKIAKQACGTAIVQCGETVVMVTAVSSNDERDIDFLPLTVEYQEKIYAAGRIPGNYFRREMGRPSEKEILTCRLIDRPIRPLFPKGYRSEIQIIATVLSMDKENDPDILAIIGTSAALTISDIPFEGPIAGIRVARINNRFVFNPTLSDLKTPGCDMNIILAGSKTGVVMVEGGTDFVSEADVLDAIFSGHEAMQPLIRIQEQLREAAGKTKRSFTPPTVDEALAAKVYELAAAPLATALKVDDKMVRKANASAVKKQLLESLGEEGTERKNEVMSLFGSLMKKVSRKIVLEEGTRVDGRAFDKVRPISCEVGTLPRPHGSALFTRGETQVLGVLTLGSSRDEQRIETLSGDETKPFMLHYNFPPYCVGEVKRVGSPSRREFGHGALATRAIEPILPNTEDFEYTIRLVSEVTESNGSSSMGTVCAGTLALMDGGVPIKAPVSGIAMGLVKEGDQVVVLSDILGDEDHTGDMDFKVAGGEAGITSIQMDIKITELSRDIMEKALAQAKEGRLHILHEMLAAIPQTRDALSPYAPKVFTIKINPDKIRDLIGPGGKMIRAIQADTNCDLNVDDSGTVKISAANLEDAEAAKKLVLEICLEPEVGEIYTGKVVRTTDFGAFVQLKPGTDGLVHISELAHHRVKKVTDVVNEGEELKVKVLEISRDGKIRLSHKALLDPPADAPADSGNGSNDRPRRDDSSSNRPPRR</sequence>
<dbReference type="GO" id="GO:0006402">
    <property type="term" value="P:mRNA catabolic process"/>
    <property type="evidence" value="ECO:0007669"/>
    <property type="project" value="UniProtKB-UniRule"/>
</dbReference>
<comment type="catalytic activity">
    <reaction evidence="9">
        <text>RNA(n+1) + phosphate = RNA(n) + a ribonucleoside 5'-diphosphate</text>
        <dbReference type="Rhea" id="RHEA:22096"/>
        <dbReference type="Rhea" id="RHEA-COMP:14527"/>
        <dbReference type="Rhea" id="RHEA-COMP:17342"/>
        <dbReference type="ChEBI" id="CHEBI:43474"/>
        <dbReference type="ChEBI" id="CHEBI:57930"/>
        <dbReference type="ChEBI" id="CHEBI:140395"/>
        <dbReference type="EC" id="2.7.7.8"/>
    </reaction>
</comment>
<dbReference type="CDD" id="cd11364">
    <property type="entry name" value="RNase_PH_PNPase_2"/>
    <property type="match status" value="1"/>
</dbReference>
<evidence type="ECO:0000256" key="1">
    <source>
        <dbReference type="ARBA" id="ARBA00004496"/>
    </source>
</evidence>
<keyword evidence="13" id="KW-1185">Reference proteome</keyword>
<dbReference type="Proteomes" id="UP000321899">
    <property type="component" value="Unassembled WGS sequence"/>
</dbReference>
<dbReference type="SUPFAM" id="SSF46915">
    <property type="entry name" value="Polynucleotide phosphorylase/guanosine pentaphosphate synthase (PNPase/GPSI), domain 3"/>
    <property type="match status" value="1"/>
</dbReference>
<comment type="subcellular location">
    <subcellularLocation>
        <location evidence="1 9">Cytoplasm</location>
    </subcellularLocation>
</comment>
<feature type="binding site" evidence="9">
    <location>
        <position position="491"/>
    </location>
    <ligand>
        <name>Mg(2+)</name>
        <dbReference type="ChEBI" id="CHEBI:18420"/>
    </ligand>
</feature>
<dbReference type="InterPro" id="IPR015847">
    <property type="entry name" value="ExoRNase_PH_dom2"/>
</dbReference>
<dbReference type="SUPFAM" id="SSF54791">
    <property type="entry name" value="Eukaryotic type KH-domain (KH-domain type I)"/>
    <property type="match status" value="1"/>
</dbReference>
<dbReference type="Gene3D" id="3.30.1370.10">
    <property type="entry name" value="K Homology domain, type 1"/>
    <property type="match status" value="1"/>
</dbReference>
<keyword evidence="3 9" id="KW-0963">Cytoplasm</keyword>
<dbReference type="PROSITE" id="PS50084">
    <property type="entry name" value="KH_TYPE_1"/>
    <property type="match status" value="1"/>
</dbReference>
<dbReference type="InterPro" id="IPR027408">
    <property type="entry name" value="PNPase/RNase_PH_dom_sf"/>
</dbReference>
<proteinExistence type="inferred from homology"/>
<dbReference type="GO" id="GO:0004654">
    <property type="term" value="F:polyribonucleotide nucleotidyltransferase activity"/>
    <property type="evidence" value="ECO:0007669"/>
    <property type="project" value="UniProtKB-UniRule"/>
</dbReference>
<dbReference type="Pfam" id="PF03726">
    <property type="entry name" value="PNPase"/>
    <property type="match status" value="1"/>
</dbReference>
<evidence type="ECO:0000256" key="5">
    <source>
        <dbReference type="ARBA" id="ARBA00022695"/>
    </source>
</evidence>
<dbReference type="NCBIfam" id="NF008805">
    <property type="entry name" value="PRK11824.1"/>
    <property type="match status" value="1"/>
</dbReference>
<dbReference type="HAMAP" id="MF_01595">
    <property type="entry name" value="PNPase"/>
    <property type="match status" value="1"/>
</dbReference>
<dbReference type="InterPro" id="IPR036345">
    <property type="entry name" value="ExoRNase_PH_dom2_sf"/>
</dbReference>
<dbReference type="OrthoDB" id="9804305at2"/>
<dbReference type="EMBL" id="VDMB01000008">
    <property type="protein sequence ID" value="TYT74819.1"/>
    <property type="molecule type" value="Genomic_DNA"/>
</dbReference>
<name>A0A5Q4VAS4_9BACT</name>
<feature type="domain" description="S1 motif" evidence="11">
    <location>
        <begin position="621"/>
        <end position="689"/>
    </location>
</feature>
<evidence type="ECO:0000256" key="2">
    <source>
        <dbReference type="ARBA" id="ARBA00007404"/>
    </source>
</evidence>
<dbReference type="GO" id="GO:0005829">
    <property type="term" value="C:cytosol"/>
    <property type="evidence" value="ECO:0007669"/>
    <property type="project" value="TreeGrafter"/>
</dbReference>
<dbReference type="InterPro" id="IPR003029">
    <property type="entry name" value="S1_domain"/>
</dbReference>
<dbReference type="AlphaFoldDB" id="A0A5Q4VAS4"/>
<evidence type="ECO:0000256" key="6">
    <source>
        <dbReference type="ARBA" id="ARBA00022723"/>
    </source>
</evidence>
<dbReference type="SUPFAM" id="SSF50249">
    <property type="entry name" value="Nucleic acid-binding proteins"/>
    <property type="match status" value="1"/>
</dbReference>
<keyword evidence="7 9" id="KW-0460">Magnesium</keyword>
<gene>
    <name evidence="9 12" type="primary">pnp</name>
    <name evidence="12" type="ORF">FIM25_08200</name>
</gene>
<evidence type="ECO:0000256" key="10">
    <source>
        <dbReference type="SAM" id="MobiDB-lite"/>
    </source>
</evidence>
<dbReference type="RefSeq" id="WP_139448134.1">
    <property type="nucleotide sequence ID" value="NZ_VDMB01000008.1"/>
</dbReference>
<dbReference type="PANTHER" id="PTHR11252">
    <property type="entry name" value="POLYRIBONUCLEOTIDE NUCLEOTIDYLTRANSFERASE"/>
    <property type="match status" value="1"/>
</dbReference>
<dbReference type="PROSITE" id="PS50126">
    <property type="entry name" value="S1"/>
    <property type="match status" value="1"/>
</dbReference>
<dbReference type="SMART" id="SM00316">
    <property type="entry name" value="S1"/>
    <property type="match status" value="1"/>
</dbReference>
<dbReference type="GO" id="GO:0006396">
    <property type="term" value="P:RNA processing"/>
    <property type="evidence" value="ECO:0007669"/>
    <property type="project" value="InterPro"/>
</dbReference>
<reference evidence="12 13" key="1">
    <citation type="submission" date="2019-06" db="EMBL/GenBank/DDBJ databases">
        <title>Desulfobotulus mexicanus sp. nov., a novel sulfate-reducing bacterium isolated from the sediment of an alkaline crater lake in Mexico.</title>
        <authorList>
            <person name="Hirschler-Rea A."/>
        </authorList>
    </citation>
    <scope>NUCLEOTIDE SEQUENCE [LARGE SCALE GENOMIC DNA]</scope>
    <source>
        <strain evidence="12 13">PAR22N</strain>
    </source>
</reference>
<evidence type="ECO:0000256" key="4">
    <source>
        <dbReference type="ARBA" id="ARBA00022679"/>
    </source>
</evidence>
<dbReference type="FunFam" id="3.30.230.70:FF:000001">
    <property type="entry name" value="Polyribonucleotide nucleotidyltransferase"/>
    <property type="match status" value="1"/>
</dbReference>
<dbReference type="SUPFAM" id="SSF55666">
    <property type="entry name" value="Ribonuclease PH domain 2-like"/>
    <property type="match status" value="2"/>
</dbReference>
<dbReference type="PANTHER" id="PTHR11252:SF0">
    <property type="entry name" value="POLYRIBONUCLEOTIDE NUCLEOTIDYLTRANSFERASE 1, MITOCHONDRIAL"/>
    <property type="match status" value="1"/>
</dbReference>
<keyword evidence="8 9" id="KW-0694">RNA-binding</keyword>
<dbReference type="InterPro" id="IPR036612">
    <property type="entry name" value="KH_dom_type_1_sf"/>
</dbReference>
<dbReference type="Pfam" id="PF01138">
    <property type="entry name" value="RNase_PH"/>
    <property type="match status" value="2"/>
</dbReference>
<evidence type="ECO:0000256" key="7">
    <source>
        <dbReference type="ARBA" id="ARBA00022842"/>
    </source>
</evidence>
<dbReference type="InterPro" id="IPR004088">
    <property type="entry name" value="KH_dom_type_1"/>
</dbReference>
<dbReference type="GO" id="GO:0000175">
    <property type="term" value="F:3'-5'-RNA exonuclease activity"/>
    <property type="evidence" value="ECO:0007669"/>
    <property type="project" value="TreeGrafter"/>
</dbReference>
<dbReference type="CDD" id="cd02393">
    <property type="entry name" value="KH-I_PNPase"/>
    <property type="match status" value="1"/>
</dbReference>
<comment type="caution">
    <text evidence="12">The sequence shown here is derived from an EMBL/GenBank/DDBJ whole genome shotgun (WGS) entry which is preliminary data.</text>
</comment>
<dbReference type="GO" id="GO:0000287">
    <property type="term" value="F:magnesium ion binding"/>
    <property type="evidence" value="ECO:0007669"/>
    <property type="project" value="UniProtKB-UniRule"/>
</dbReference>
<evidence type="ECO:0000256" key="3">
    <source>
        <dbReference type="ARBA" id="ARBA00022490"/>
    </source>
</evidence>
<dbReference type="CDD" id="cd11363">
    <property type="entry name" value="RNase_PH_PNPase_1"/>
    <property type="match status" value="1"/>
</dbReference>
<feature type="region of interest" description="Disordered" evidence="10">
    <location>
        <begin position="689"/>
        <end position="723"/>
    </location>
</feature>
<comment type="cofactor">
    <cofactor evidence="9">
        <name>Mg(2+)</name>
        <dbReference type="ChEBI" id="CHEBI:18420"/>
    </cofactor>
</comment>
<feature type="compositionally biased region" description="Low complexity" evidence="10">
    <location>
        <begin position="693"/>
        <end position="707"/>
    </location>
</feature>
<dbReference type="InterPro" id="IPR001247">
    <property type="entry name" value="ExoRNase_PH_dom1"/>
</dbReference>
<dbReference type="SMART" id="SM00322">
    <property type="entry name" value="KH"/>
    <property type="match status" value="1"/>
</dbReference>
<dbReference type="CDD" id="cd04472">
    <property type="entry name" value="S1_PNPase"/>
    <property type="match status" value="1"/>
</dbReference>
<dbReference type="InterPro" id="IPR012162">
    <property type="entry name" value="PNPase"/>
</dbReference>
<dbReference type="NCBIfam" id="TIGR03591">
    <property type="entry name" value="polynuc_phos"/>
    <property type="match status" value="1"/>
</dbReference>